<dbReference type="Proteomes" id="UP000626092">
    <property type="component" value="Unassembled WGS sequence"/>
</dbReference>
<protein>
    <recommendedName>
        <fullName evidence="2">Disease resistance protein At4g27190-like leucine-rich repeats domain-containing protein</fullName>
    </recommendedName>
</protein>
<organism evidence="3 4">
    <name type="scientific">Rhododendron simsii</name>
    <name type="common">Sims's rhododendron</name>
    <dbReference type="NCBI Taxonomy" id="118357"/>
    <lineage>
        <taxon>Eukaryota</taxon>
        <taxon>Viridiplantae</taxon>
        <taxon>Streptophyta</taxon>
        <taxon>Embryophyta</taxon>
        <taxon>Tracheophyta</taxon>
        <taxon>Spermatophyta</taxon>
        <taxon>Magnoliopsida</taxon>
        <taxon>eudicotyledons</taxon>
        <taxon>Gunneridae</taxon>
        <taxon>Pentapetalae</taxon>
        <taxon>asterids</taxon>
        <taxon>Ericales</taxon>
        <taxon>Ericaceae</taxon>
        <taxon>Ericoideae</taxon>
        <taxon>Rhodoreae</taxon>
        <taxon>Rhododendron</taxon>
    </lineage>
</organism>
<feature type="domain" description="Disease resistance protein At4g27190-like leucine-rich repeats" evidence="2">
    <location>
        <begin position="204"/>
        <end position="306"/>
    </location>
</feature>
<comment type="caution">
    <text evidence="3">The sequence shown here is derived from an EMBL/GenBank/DDBJ whole genome shotgun (WGS) entry which is preliminary data.</text>
</comment>
<accession>A0A834G5L0</accession>
<name>A0A834G5L0_RHOSS</name>
<dbReference type="Pfam" id="PF23247">
    <property type="entry name" value="LRR_RPS2"/>
    <property type="match status" value="1"/>
</dbReference>
<keyword evidence="1" id="KW-0611">Plant defense</keyword>
<dbReference type="OrthoDB" id="736010at2759"/>
<proteinExistence type="predicted"/>
<dbReference type="InterPro" id="IPR050905">
    <property type="entry name" value="Plant_NBS-LRR"/>
</dbReference>
<dbReference type="PANTHER" id="PTHR33463:SF167">
    <property type="entry name" value="PUTATIVE-RELATED"/>
    <property type="match status" value="1"/>
</dbReference>
<dbReference type="InterPro" id="IPR032675">
    <property type="entry name" value="LRR_dom_sf"/>
</dbReference>
<evidence type="ECO:0000313" key="3">
    <source>
        <dbReference type="EMBL" id="KAF7123465.1"/>
    </source>
</evidence>
<evidence type="ECO:0000256" key="1">
    <source>
        <dbReference type="ARBA" id="ARBA00022821"/>
    </source>
</evidence>
<keyword evidence="4" id="KW-1185">Reference proteome</keyword>
<evidence type="ECO:0000313" key="4">
    <source>
        <dbReference type="Proteomes" id="UP000626092"/>
    </source>
</evidence>
<dbReference type="SUPFAM" id="SSF52058">
    <property type="entry name" value="L domain-like"/>
    <property type="match status" value="1"/>
</dbReference>
<reference evidence="3" key="1">
    <citation type="submission" date="2019-11" db="EMBL/GenBank/DDBJ databases">
        <authorList>
            <person name="Liu Y."/>
            <person name="Hou J."/>
            <person name="Li T.-Q."/>
            <person name="Guan C.-H."/>
            <person name="Wu X."/>
            <person name="Wu H.-Z."/>
            <person name="Ling F."/>
            <person name="Zhang R."/>
            <person name="Shi X.-G."/>
            <person name="Ren J.-P."/>
            <person name="Chen E.-F."/>
            <person name="Sun J.-M."/>
        </authorList>
    </citation>
    <scope>NUCLEOTIDE SEQUENCE</scope>
    <source>
        <strain evidence="3">Adult_tree_wgs_1</strain>
        <tissue evidence="3">Leaves</tissue>
    </source>
</reference>
<dbReference type="AlphaFoldDB" id="A0A834G5L0"/>
<evidence type="ECO:0000259" key="2">
    <source>
        <dbReference type="Pfam" id="PF23247"/>
    </source>
</evidence>
<dbReference type="InterPro" id="IPR057135">
    <property type="entry name" value="At4g27190-like_LRR"/>
</dbReference>
<dbReference type="EMBL" id="WJXA01000012">
    <property type="protein sequence ID" value="KAF7123465.1"/>
    <property type="molecule type" value="Genomic_DNA"/>
</dbReference>
<dbReference type="PANTHER" id="PTHR33463">
    <property type="entry name" value="NB-ARC DOMAIN-CONTAINING PROTEIN-RELATED"/>
    <property type="match status" value="1"/>
</dbReference>
<gene>
    <name evidence="3" type="ORF">RHSIM_Rhsim12G0030800</name>
</gene>
<dbReference type="Gene3D" id="3.80.10.10">
    <property type="entry name" value="Ribonuclease Inhibitor"/>
    <property type="match status" value="1"/>
</dbReference>
<sequence>MIGGLPHIEVIELTSRLTDESTEIIGKELSNLGSLSSLAFDFHIVGNLQHFLQNSIPWKERRLIQFIFLAGKCPQNWARSPPILHGIKKYKRFLGYEGGGDERNSGLPRAIEDVLIRSNCFLLRGHGKLKALSELGTQNTDELRYCRIEECVALETIINRNGLEMSAFSNLEVLIVYKLSNLKSILCLEMEEGQSSSSPSPPPPLNANSFTNLTTLHVWKCPLIEHLFSSGFMLQQMSNLEDLIVIGCEGLKGMIPEGEKVEYEALTKLSSLLLGSLPEFVNFFEGVPTCWQSLDYVTIMGTPKLRKLPFDTNSAPNLKGIDGSEEWWDALEWDNHAAKLQLLL</sequence>